<proteinExistence type="evidence at protein level"/>
<dbReference type="KEGG" id="tfu:Tfu_1592"/>
<evidence type="ECO:0007829" key="4">
    <source>
        <dbReference type="PDB" id="5U0A"/>
    </source>
</evidence>
<dbReference type="PDBsum" id="6C66"/>
<dbReference type="DIP" id="DIP-61043N"/>
<feature type="compositionally biased region" description="Low complexity" evidence="1">
    <location>
        <begin position="444"/>
        <end position="455"/>
    </location>
</feature>
<reference evidence="5" key="3">
    <citation type="journal article" date="2018" name="Science">
        <title>Structure basis for RNA-guided DNA degradation by Cascade and Cas3.</title>
        <authorList>
            <person name="Xiao Y."/>
            <person name="Luo M."/>
            <person name="Dolan A.E."/>
            <person name="Liao M."/>
            <person name="Ke A."/>
        </authorList>
    </citation>
    <scope>STRUCTURE BY ELECTRON MICROSCOPY (3.66 ANGSTROMS)</scope>
</reference>
<dbReference type="STRING" id="269800.Tfu_1592"/>
<accession>Q47PJ1</accession>
<evidence type="ECO:0000313" key="2">
    <source>
        <dbReference type="EMBL" id="AAZ55628.1"/>
    </source>
</evidence>
<dbReference type="EMDB" id="EMD-8478"/>
<dbReference type="eggNOG" id="ENOG50334KC">
    <property type="taxonomic scope" value="Bacteria"/>
</dbReference>
<dbReference type="PDBsum" id="5U0A"/>
<reference evidence="3 4" key="2">
    <citation type="journal article" date="2017" name="Cell">
        <title>Structure Basis for Directional R-loop Formation and Substrate Handover Mechanisms in Type I CRISPR-Cas System.</title>
        <authorList>
            <person name="Xiao Y."/>
            <person name="Luo M."/>
            <person name="Hayes R.P."/>
            <person name="Kim J."/>
            <person name="Ng S."/>
            <person name="Ding F."/>
            <person name="Liao M."/>
            <person name="Ke A."/>
        </authorList>
    </citation>
    <scope>STRUCTURE BY ELECTRON MICROSCOPY (3.30 ANGSTROMS)</scope>
</reference>
<dbReference type="Pfam" id="PF09481">
    <property type="entry name" value="CRISPR_Cse1"/>
    <property type="match status" value="1"/>
</dbReference>
<dbReference type="IntAct" id="Q47PJ1">
    <property type="interactions" value="5"/>
</dbReference>
<dbReference type="EMDB" id="EMD-7347"/>
<gene>
    <name evidence="2" type="ordered locus">Tfu_1592</name>
</gene>
<dbReference type="PDB" id="5U07">
    <property type="method" value="EM"/>
    <property type="resolution" value="3.80 A"/>
    <property type="chains" value="C=1-549"/>
</dbReference>
<keyword evidence="3 4" id="KW-0002">3D-structure</keyword>
<organism evidence="2">
    <name type="scientific">Thermobifida fusca (strain YX)</name>
    <dbReference type="NCBI Taxonomy" id="269800"/>
    <lineage>
        <taxon>Bacteria</taxon>
        <taxon>Bacillati</taxon>
        <taxon>Actinomycetota</taxon>
        <taxon>Actinomycetes</taxon>
        <taxon>Streptosporangiales</taxon>
        <taxon>Nocardiopsidaceae</taxon>
        <taxon>Thermobifida</taxon>
    </lineage>
</organism>
<dbReference type="InterPro" id="IPR013381">
    <property type="entry name" value="CRISPR-assoc_prot_Cse1"/>
</dbReference>
<dbReference type="CDD" id="cd09729">
    <property type="entry name" value="Cse1_I-E"/>
    <property type="match status" value="1"/>
</dbReference>
<dbReference type="HOGENOM" id="CLU_034285_1_0_11"/>
<feature type="region of interest" description="Disordered" evidence="1">
    <location>
        <begin position="440"/>
        <end position="462"/>
    </location>
</feature>
<name>Q47PJ1_THEFY</name>
<reference evidence="2" key="1">
    <citation type="submission" date="2005-07" db="EMBL/GenBank/DDBJ databases">
        <title>Complete sequence of Thermobifida fusca YX.</title>
        <authorList>
            <consortium name="US DOE Joint Genome Institute"/>
            <person name="Copeland A."/>
            <person name="Lucas S."/>
            <person name="Lapidus A."/>
            <person name="Barry K."/>
            <person name="Detter J.C."/>
            <person name="Glavina T."/>
            <person name="Hammon N."/>
            <person name="Israni S."/>
            <person name="Pitluck S."/>
            <person name="Di Bartolo G."/>
            <person name="Chain P."/>
            <person name="Schmutz J."/>
            <person name="Larimer F."/>
            <person name="Land M."/>
            <person name="Lykidis A."/>
            <person name="Richardson P."/>
        </authorList>
    </citation>
    <scope>NUCLEOTIDE SEQUENCE</scope>
    <source>
        <strain evidence="2">YX</strain>
    </source>
</reference>
<sequence length="549" mass="61354">MLSVALCFLVGGAIPSPPSFDVTIAPWLIARSRDVLAAPEMLGLRDVLIRSHELSDVEIPLPPGAAVLWRILALITARITGLDQPPNKNPKRKWQARRSQILSKGRLDPEAVDAYFADYSERFDLFHPERPWLQDPRLREECPKTSGVNKLAWGRTAGENQVWLGGHHHDLDPHPLDSAEAVWHLLATLGYGPSGMCTARVVRGRSERNVTAGPLRGTVSYHPLGRTLFESLILNIPYPGTGAADLAFWEQPELNDPLGLPEESAGLAGILRLDHFRHAVLLHPSPDGSHVVDAWVTWAWRERNISPELDPYLIYQTSKEGRVYPRPAEAERAIWRDLDALLHYGEDGNYRPTILDNCTPLAQVPQEVLDSLRLRAFGFDQDGQARDKQWFTATTPAVLRWLADRETDDNENARIVRRITLARKAAEALGRRLEKACKEAWKESNSPSSTSSGTNAKTETGVGPWVQHGMSRYWAKAEPVFWNIVYDRPAQGYTPGMAGPGNAFNLVALAAYDEVTGPYCERPRVAKVVERHRSTLFSNWTPKQDKEAA</sequence>
<dbReference type="PDB" id="6C66">
    <property type="method" value="EM"/>
    <property type="resolution" value="3.66 A"/>
    <property type="chains" value="A=1-549"/>
</dbReference>
<dbReference type="SMR" id="Q47PJ1"/>
<protein>
    <submittedName>
        <fullName evidence="2">CRISPR-associated protein, Cse1 family</fullName>
    </submittedName>
</protein>
<dbReference type="PDB" id="5U0A">
    <property type="method" value="EM"/>
    <property type="resolution" value="3.30 A"/>
    <property type="chains" value="C=1-549"/>
</dbReference>
<dbReference type="NCBIfam" id="TIGR02547">
    <property type="entry name" value="casA_cse1"/>
    <property type="match status" value="1"/>
</dbReference>
<dbReference type="EMBL" id="CP000088">
    <property type="protein sequence ID" value="AAZ55628.1"/>
    <property type="molecule type" value="Genomic_DNA"/>
</dbReference>
<evidence type="ECO:0000256" key="1">
    <source>
        <dbReference type="SAM" id="MobiDB-lite"/>
    </source>
</evidence>
<dbReference type="EMDB" id="EMD-8477"/>
<dbReference type="PDBsum" id="5U07"/>
<evidence type="ECO:0007829" key="3">
    <source>
        <dbReference type="PDB" id="5U07"/>
    </source>
</evidence>
<dbReference type="AlphaFoldDB" id="Q47PJ1"/>
<evidence type="ECO:0007829" key="5">
    <source>
        <dbReference type="PDB" id="6C66"/>
    </source>
</evidence>